<name>Q3A341_SYNC1</name>
<organism evidence="3 4">
    <name type="scientific">Syntrophotalea carbinolica (strain DSM 2380 / NBRC 103641 / GraBd1)</name>
    <name type="common">Pelobacter carbinolicus</name>
    <dbReference type="NCBI Taxonomy" id="338963"/>
    <lineage>
        <taxon>Bacteria</taxon>
        <taxon>Pseudomonadati</taxon>
        <taxon>Thermodesulfobacteriota</taxon>
        <taxon>Desulfuromonadia</taxon>
        <taxon>Desulfuromonadales</taxon>
        <taxon>Syntrophotaleaceae</taxon>
        <taxon>Syntrophotalea</taxon>
    </lineage>
</organism>
<evidence type="ECO:0000259" key="1">
    <source>
        <dbReference type="Pfam" id="PF04016"/>
    </source>
</evidence>
<evidence type="ECO:0000259" key="2">
    <source>
        <dbReference type="Pfam" id="PF13938"/>
    </source>
</evidence>
<evidence type="ECO:0008006" key="5">
    <source>
        <dbReference type="Google" id="ProtNLM"/>
    </source>
</evidence>
<dbReference type="Proteomes" id="UP000002534">
    <property type="component" value="Chromosome"/>
</dbReference>
<dbReference type="HOGENOM" id="CLU_076326_1_1_7"/>
<dbReference type="RefSeq" id="WP_011341722.1">
    <property type="nucleotide sequence ID" value="NC_007498.2"/>
</dbReference>
<dbReference type="KEGG" id="pca:Pcar_1975"/>
<reference evidence="3 4" key="2">
    <citation type="journal article" date="2012" name="BMC Genomics">
        <title>The genome of Pelobacter carbinolicus reveals surprising metabolic capabilities and physiological features.</title>
        <authorList>
            <person name="Aklujkar M."/>
            <person name="Haveman S.A."/>
            <person name="Didonato R.Jr."/>
            <person name="Chertkov O."/>
            <person name="Han C.S."/>
            <person name="Land M.L."/>
            <person name="Brown P."/>
            <person name="Lovley D.R."/>
        </authorList>
    </citation>
    <scope>NUCLEOTIDE SEQUENCE [LARGE SCALE GENOMIC DNA]</scope>
    <source>
        <strain evidence="4">DSM 2380 / NBRC 103641 / GraBd1</strain>
    </source>
</reference>
<dbReference type="STRING" id="338963.Pcar_1975"/>
<dbReference type="AlphaFoldDB" id="Q3A341"/>
<dbReference type="Gene3D" id="3.30.390.100">
    <property type="match status" value="1"/>
</dbReference>
<feature type="domain" description="Putative heavy-metal chelation" evidence="1">
    <location>
        <begin position="106"/>
        <end position="246"/>
    </location>
</feature>
<sequence length="259" mass="27039">MTLHIQNKLMQTLLGKAETLKIEEVRIGVGYSAVKLDNGHAGLAWTPPNRGGGCTHLHAAGTLGGKPATELLAGLVEERPLLRALGVATANALLADSPSPDVSTVNALEPLRITPSCHVVMVGYFGPLVRDLQNVGCRLDIVELDSNRPGVLSPQQGQKVLGVCDVAILTGTSLITGTLDELFASLGRPRSAVLLGPSAPLCAEVFADTPLTQISGARVLDCDSVFRVISEGGGTPLLKRHVAFETLLFNAVPACGACR</sequence>
<reference evidence="4" key="1">
    <citation type="submission" date="2005-10" db="EMBL/GenBank/DDBJ databases">
        <title>Complete sequence of Pelobacter carbinolicus DSM 2380.</title>
        <authorList>
            <person name="Copeland A."/>
            <person name="Lucas S."/>
            <person name="Lapidus A."/>
            <person name="Barry K."/>
            <person name="Detter J.C."/>
            <person name="Glavina T."/>
            <person name="Hammon N."/>
            <person name="Israni S."/>
            <person name="Pitluck S."/>
            <person name="Chertkov O."/>
            <person name="Schmutz J."/>
            <person name="Larimer F."/>
            <person name="Land M."/>
            <person name="Kyrpides N."/>
            <person name="Ivanova N."/>
            <person name="Richardson P."/>
        </authorList>
    </citation>
    <scope>NUCLEOTIDE SEQUENCE [LARGE SCALE GENOMIC DNA]</scope>
    <source>
        <strain evidence="4">DSM 2380 / NBRC 103641 / GraBd1</strain>
    </source>
</reference>
<keyword evidence="4" id="KW-1185">Reference proteome</keyword>
<dbReference type="Gene3D" id="3.40.50.11590">
    <property type="match status" value="1"/>
</dbReference>
<dbReference type="SUPFAM" id="SSF159713">
    <property type="entry name" value="Dhaf3308-like"/>
    <property type="match status" value="1"/>
</dbReference>
<proteinExistence type="predicted"/>
<dbReference type="eggNOG" id="COG2014">
    <property type="taxonomic scope" value="Bacteria"/>
</dbReference>
<dbReference type="InterPro" id="IPR007161">
    <property type="entry name" value="DUF364"/>
</dbReference>
<protein>
    <recommendedName>
        <fullName evidence="5">Heavy-metal chelation domain-containing protein</fullName>
    </recommendedName>
</protein>
<dbReference type="Pfam" id="PF13938">
    <property type="entry name" value="DUF4213"/>
    <property type="match status" value="1"/>
</dbReference>
<gene>
    <name evidence="3" type="ordered locus">Pcar_1975</name>
</gene>
<dbReference type="OrthoDB" id="5387051at2"/>
<dbReference type="Pfam" id="PF04016">
    <property type="entry name" value="DUF364"/>
    <property type="match status" value="1"/>
</dbReference>
<evidence type="ECO:0000313" key="4">
    <source>
        <dbReference type="Proteomes" id="UP000002534"/>
    </source>
</evidence>
<dbReference type="InterPro" id="IPR025251">
    <property type="entry name" value="DUF4213"/>
</dbReference>
<dbReference type="EMBL" id="CP000142">
    <property type="protein sequence ID" value="ABA89216.1"/>
    <property type="molecule type" value="Genomic_DNA"/>
</dbReference>
<evidence type="ECO:0000313" key="3">
    <source>
        <dbReference type="EMBL" id="ABA89216.1"/>
    </source>
</evidence>
<accession>Q3A341</accession>
<feature type="domain" description="DUF4213" evidence="2">
    <location>
        <begin position="12"/>
        <end position="94"/>
    </location>
</feature>